<feature type="compositionally biased region" description="Polar residues" evidence="8">
    <location>
        <begin position="140"/>
        <end position="150"/>
    </location>
</feature>
<feature type="region of interest" description="Disordered" evidence="8">
    <location>
        <begin position="16"/>
        <end position="48"/>
    </location>
</feature>
<dbReference type="Pfam" id="PF21245">
    <property type="entry name" value="PI4KB-PIK1_PIK"/>
    <property type="match status" value="1"/>
</dbReference>
<evidence type="ECO:0000256" key="7">
    <source>
        <dbReference type="ARBA" id="ARBA00039877"/>
    </source>
</evidence>
<dbReference type="PROSITE" id="PS50290">
    <property type="entry name" value="PI3_4_KINASE_3"/>
    <property type="match status" value="1"/>
</dbReference>
<dbReference type="InterPro" id="IPR015433">
    <property type="entry name" value="PI3/4_kinase"/>
</dbReference>
<keyword evidence="12" id="KW-1185">Reference proteome</keyword>
<comment type="catalytic activity">
    <reaction evidence="5">
        <text>a 1,2-diacyl-sn-glycero-3-phospho-(1D-myo-inositol) + ATP = a 1,2-diacyl-sn-glycero-3-phospho-(1D-myo-inositol 4-phosphate) + ADP + H(+)</text>
        <dbReference type="Rhea" id="RHEA:19877"/>
        <dbReference type="ChEBI" id="CHEBI:15378"/>
        <dbReference type="ChEBI" id="CHEBI:30616"/>
        <dbReference type="ChEBI" id="CHEBI:57880"/>
        <dbReference type="ChEBI" id="CHEBI:58178"/>
        <dbReference type="ChEBI" id="CHEBI:456216"/>
        <dbReference type="EC" id="2.7.1.67"/>
    </reaction>
    <physiologicalReaction direction="left-to-right" evidence="5">
        <dbReference type="Rhea" id="RHEA:19878"/>
    </physiologicalReaction>
</comment>
<evidence type="ECO:0000256" key="3">
    <source>
        <dbReference type="ARBA" id="ARBA00022679"/>
    </source>
</evidence>
<organism evidence="11 12">
    <name type="scientific">Orchesella dallaii</name>
    <dbReference type="NCBI Taxonomy" id="48710"/>
    <lineage>
        <taxon>Eukaryota</taxon>
        <taxon>Metazoa</taxon>
        <taxon>Ecdysozoa</taxon>
        <taxon>Arthropoda</taxon>
        <taxon>Hexapoda</taxon>
        <taxon>Collembola</taxon>
        <taxon>Entomobryomorpha</taxon>
        <taxon>Entomobryoidea</taxon>
        <taxon>Orchesellidae</taxon>
        <taxon>Orchesellinae</taxon>
        <taxon>Orchesella</taxon>
    </lineage>
</organism>
<feature type="compositionally biased region" description="Low complexity" evidence="8">
    <location>
        <begin position="443"/>
        <end position="472"/>
    </location>
</feature>
<dbReference type="SUPFAM" id="SSF48371">
    <property type="entry name" value="ARM repeat"/>
    <property type="match status" value="1"/>
</dbReference>
<dbReference type="PROSITE" id="PS00915">
    <property type="entry name" value="PI3_4_KINASE_1"/>
    <property type="match status" value="1"/>
</dbReference>
<dbReference type="PROSITE" id="PS51545">
    <property type="entry name" value="PIK_HELICAL"/>
    <property type="match status" value="1"/>
</dbReference>
<evidence type="ECO:0000259" key="10">
    <source>
        <dbReference type="PROSITE" id="PS51545"/>
    </source>
</evidence>
<keyword evidence="3" id="KW-0808">Transferase</keyword>
<evidence type="ECO:0000313" key="11">
    <source>
        <dbReference type="EMBL" id="CAL8144047.1"/>
    </source>
</evidence>
<evidence type="ECO:0000256" key="5">
    <source>
        <dbReference type="ARBA" id="ARBA00036767"/>
    </source>
</evidence>
<accession>A0ABP1S5Q3</accession>
<dbReference type="InterPro" id="IPR049160">
    <property type="entry name" value="PI4KB-PIK1_PIK"/>
</dbReference>
<evidence type="ECO:0000256" key="8">
    <source>
        <dbReference type="SAM" id="MobiDB-lite"/>
    </source>
</evidence>
<comment type="caution">
    <text evidence="11">The sequence shown here is derived from an EMBL/GenBank/DDBJ whole genome shotgun (WGS) entry which is preliminary data.</text>
</comment>
<comment type="subcellular location">
    <subcellularLocation>
        <location evidence="1">Mitochondrion outer membrane</location>
        <topology evidence="1">Peripheral membrane protein</topology>
    </subcellularLocation>
    <subcellularLocation>
        <location evidence="6">Rough endoplasmic reticulum membrane</location>
        <topology evidence="6">Peripheral membrane protein</topology>
    </subcellularLocation>
</comment>
<dbReference type="InterPro" id="IPR042236">
    <property type="entry name" value="PI3K_accessory_sf"/>
</dbReference>
<evidence type="ECO:0000256" key="2">
    <source>
        <dbReference type="ARBA" id="ARBA00012169"/>
    </source>
</evidence>
<dbReference type="InterPro" id="IPR001263">
    <property type="entry name" value="PI3K_accessory_dom"/>
</dbReference>
<reference evidence="11 12" key="1">
    <citation type="submission" date="2024-08" db="EMBL/GenBank/DDBJ databases">
        <authorList>
            <person name="Cucini C."/>
            <person name="Frati F."/>
        </authorList>
    </citation>
    <scope>NUCLEOTIDE SEQUENCE [LARGE SCALE GENOMIC DNA]</scope>
</reference>
<protein>
    <recommendedName>
        <fullName evidence="7">Phosphatidylinositol 4-kinase beta</fullName>
        <ecNumber evidence="2">2.7.1.67</ecNumber>
    </recommendedName>
</protein>
<dbReference type="SMART" id="SM00146">
    <property type="entry name" value="PI3Kc"/>
    <property type="match status" value="1"/>
</dbReference>
<name>A0ABP1S5Q3_9HEXA</name>
<dbReference type="InterPro" id="IPR011009">
    <property type="entry name" value="Kinase-like_dom_sf"/>
</dbReference>
<gene>
    <name evidence="11" type="ORF">ODALV1_LOCUS30055</name>
</gene>
<feature type="region of interest" description="Disordered" evidence="8">
    <location>
        <begin position="121"/>
        <end position="150"/>
    </location>
</feature>
<dbReference type="InterPro" id="IPR000403">
    <property type="entry name" value="PI3/4_kinase_cat_dom"/>
</dbReference>
<feature type="region of interest" description="Disordered" evidence="8">
    <location>
        <begin position="485"/>
        <end position="506"/>
    </location>
</feature>
<feature type="region of interest" description="Disordered" evidence="8">
    <location>
        <begin position="336"/>
        <end position="420"/>
    </location>
</feature>
<dbReference type="EC" id="2.7.1.67" evidence="2"/>
<dbReference type="PANTHER" id="PTHR10048:SF22">
    <property type="entry name" value="PHOSPHATIDYLINOSITOL 4-KINASE BETA"/>
    <property type="match status" value="1"/>
</dbReference>
<dbReference type="Gene3D" id="3.30.1010.10">
    <property type="entry name" value="Phosphatidylinositol 3-kinase Catalytic Subunit, Chain A, domain 4"/>
    <property type="match status" value="1"/>
</dbReference>
<feature type="compositionally biased region" description="Low complexity" evidence="8">
    <location>
        <begin position="394"/>
        <end position="416"/>
    </location>
</feature>
<evidence type="ECO:0000256" key="1">
    <source>
        <dbReference type="ARBA" id="ARBA00004450"/>
    </source>
</evidence>
<dbReference type="Gene3D" id="1.25.40.70">
    <property type="entry name" value="Phosphatidylinositol 3-kinase, accessory domain (PIK)"/>
    <property type="match status" value="1"/>
</dbReference>
<feature type="region of interest" description="Disordered" evidence="8">
    <location>
        <begin position="434"/>
        <end position="472"/>
    </location>
</feature>
<feature type="domain" description="PIK helical" evidence="10">
    <location>
        <begin position="448"/>
        <end position="637"/>
    </location>
</feature>
<dbReference type="Proteomes" id="UP001642540">
    <property type="component" value="Unassembled WGS sequence"/>
</dbReference>
<feature type="compositionally biased region" description="Low complexity" evidence="8">
    <location>
        <begin position="365"/>
        <end position="376"/>
    </location>
</feature>
<dbReference type="CDD" id="cd05168">
    <property type="entry name" value="PI4Kc_III_beta"/>
    <property type="match status" value="1"/>
</dbReference>
<keyword evidence="4" id="KW-0418">Kinase</keyword>
<dbReference type="InterPro" id="IPR057754">
    <property type="entry name" value="PI4-kinase_beta/PIK1_cat"/>
</dbReference>
<dbReference type="InterPro" id="IPR018936">
    <property type="entry name" value="PI3/4_kinase_CS"/>
</dbReference>
<dbReference type="EMBL" id="CAXLJM020000160">
    <property type="protein sequence ID" value="CAL8144047.1"/>
    <property type="molecule type" value="Genomic_DNA"/>
</dbReference>
<evidence type="ECO:0000256" key="4">
    <source>
        <dbReference type="ARBA" id="ARBA00022777"/>
    </source>
</evidence>
<sequence>MERRMVPPLAEFPLPGVHSAGRATDMKAGGAFSSGRGSHHQRNRSLDIGQILRKEAQASGERGGMGVMNLKLATEISSEFEDQPSPTEGEKCTPPGGVPYFRQHSRNRSLDSAQVLSCFHHHHHHHDQSGSELGSPVQLPLSSMSTKSHSPSVIVNDRIMSMRQQHCCLYHDFRTVAGESHSHDLSSTKLKCTCAASSDDSGICSGASGTTGSETDDLNCSVACDTYDDDDDDVKVPDSDSPRLSFDSAVLTDDHEIVDEGDDDALETSLDTVVLTRCLGVHNSCSDDDALQEVDPEVDLDLTLINDEVSTPRAGVPITTLTEVGTTPVVCTLGEMDQEKDSSESGSVTVTESGSGDAATTNTNVSSSSGSVSLLSRIRVNARVGKSQPSCSKNTSLTSGNGNGGNSASTGAPSSGISTSNIAAGMRSKLRLNFGKGKEKTKGSTSSTPPVVESTETPKTPTDSGVSKSTSTITTTAAVDSVAGISANNSCNNGESEAEKKSDDVCDNAEEAKTQFTEVSKPKSWLLRFFESQVFNMSYAIGYLFTSKEPGVQQYIVNRMFGFPEREVDFYLPQLVTMYVQMPDVAEVLHPYLVSRCRKSVNFSLQCAWLLDAYSVDCQTQSRKKSHGTKLKNHILSDSLRPKDMKNFRKLAAVYSPTSPSSGPPTFPSIPGGVEQGTFASFPSSSRITPKPKTHQRSLSDAPAMRLGFSETNLAGKTHRRVASFGLPRNCLGDLTSGHAFDNGCMCFEPVFTELKPQNEDCVCGAERLSPQLELMKSLIQIGKNLSSLLNKDDKTPKLIAELNLVNLNLPARVWLPVYGHTPHIILRIPPQDATVLNSKDKTPYMIYTEVLEVENTQSVRIPPKPSINNMLRHSRSEENLVEGEGNPPSSTSTREISLCVSVESPPSSSTSNLPMTANSSQDLHVGSDCWSQEDDEISLQYLQMKSKRCDRDTISQMSQDSCDSREPVFVSAIDIRRRLSESINAPKNTFQRDPEDPSASVLKEPFQIKEERIKNSSPYGQLVGWKLLPCIVKCGDDLRQELLAYQLLSLLKDIWEEERVPLWVRPCRIFVLSSDSGMIEPAVNTVSLHQIKKHSKMSLLEYFLQEFGSEKSEGFLTAQKNFVESCAAYCLICYLIQVKDRHNGNILLDSEGHLIHIDFGFILSASPKNLGFENSPFKLTEEFVQVMGGTGSDMFEYFKILMLQGLVASRKYSDKIVHLVEIMRSGCQLPCFKSGVSTVTSMKSRFHMSMTEEQLQSLVNDLVNQALNSLTTTLYDRFQYFTNGIL</sequence>
<dbReference type="SUPFAM" id="SSF56112">
    <property type="entry name" value="Protein kinase-like (PK-like)"/>
    <property type="match status" value="1"/>
</dbReference>
<feature type="domain" description="PI3K/PI4K catalytic" evidence="9">
    <location>
        <begin position="1008"/>
        <end position="1272"/>
    </location>
</feature>
<feature type="compositionally biased region" description="Low complexity" evidence="8">
    <location>
        <begin position="344"/>
        <end position="355"/>
    </location>
</feature>
<feature type="compositionally biased region" description="Polar residues" evidence="8">
    <location>
        <begin position="486"/>
        <end position="495"/>
    </location>
</feature>
<feature type="region of interest" description="Disordered" evidence="8">
    <location>
        <begin position="862"/>
        <end position="896"/>
    </location>
</feature>
<dbReference type="Pfam" id="PF00454">
    <property type="entry name" value="PI3_PI4_kinase"/>
    <property type="match status" value="1"/>
</dbReference>
<dbReference type="PANTHER" id="PTHR10048">
    <property type="entry name" value="PHOSPHATIDYLINOSITOL KINASE"/>
    <property type="match status" value="1"/>
</dbReference>
<evidence type="ECO:0000256" key="6">
    <source>
        <dbReference type="ARBA" id="ARBA00037860"/>
    </source>
</evidence>
<dbReference type="Gene3D" id="1.10.1070.11">
    <property type="entry name" value="Phosphatidylinositol 3-/4-kinase, catalytic domain"/>
    <property type="match status" value="1"/>
</dbReference>
<evidence type="ECO:0000259" key="9">
    <source>
        <dbReference type="PROSITE" id="PS50290"/>
    </source>
</evidence>
<proteinExistence type="predicted"/>
<dbReference type="InterPro" id="IPR036940">
    <property type="entry name" value="PI3/4_kinase_cat_sf"/>
</dbReference>
<evidence type="ECO:0000313" key="12">
    <source>
        <dbReference type="Proteomes" id="UP001642540"/>
    </source>
</evidence>
<dbReference type="InterPro" id="IPR016024">
    <property type="entry name" value="ARM-type_fold"/>
</dbReference>
<dbReference type="PROSITE" id="PS00916">
    <property type="entry name" value="PI3_4_KINASE_2"/>
    <property type="match status" value="1"/>
</dbReference>